<keyword evidence="3" id="KW-1185">Reference proteome</keyword>
<organism evidence="2 3">
    <name type="scientific">Rhodoferax mekongensis</name>
    <dbReference type="NCBI Taxonomy" id="3068341"/>
    <lineage>
        <taxon>Bacteria</taxon>
        <taxon>Pseudomonadati</taxon>
        <taxon>Pseudomonadota</taxon>
        <taxon>Betaproteobacteria</taxon>
        <taxon>Burkholderiales</taxon>
        <taxon>Comamonadaceae</taxon>
        <taxon>Rhodoferax</taxon>
    </lineage>
</organism>
<keyword evidence="1" id="KW-0175">Coiled coil</keyword>
<proteinExistence type="predicted"/>
<evidence type="ECO:0000313" key="2">
    <source>
        <dbReference type="EMBL" id="WNO05996.1"/>
    </source>
</evidence>
<feature type="coiled-coil region" evidence="1">
    <location>
        <begin position="30"/>
        <end position="57"/>
    </location>
</feature>
<accession>A0ABZ0B2F1</accession>
<evidence type="ECO:0000256" key="1">
    <source>
        <dbReference type="SAM" id="Coils"/>
    </source>
</evidence>
<sequence>MTDIMKLAEAYAWHSVHGAATTGESVIGARDALQAAIEALQCENELLKRQLDAAKDVFRQDQKCILKAVADRDALQAELTKQEPVGYTDNTGIAFAVKWSGALPPNLTLYAAPKALETLRSALNAMLTQFGMDEDEFNKDTFDKARLALADTNTVEPLTEERINELALVRLVEAELKKVNV</sequence>
<gene>
    <name evidence="2" type="ORF">RAN89_06090</name>
</gene>
<dbReference type="RefSeq" id="WP_313868718.1">
    <property type="nucleotide sequence ID" value="NZ_CP132507.1"/>
</dbReference>
<reference evidence="2 3" key="1">
    <citation type="submission" date="2023-08" db="EMBL/GenBank/DDBJ databases">
        <title>Rhodoferax potami sp. nov. and Rhodoferax mekongensis sp. nov., isolated from the Mekong River in Thailand.</title>
        <authorList>
            <person name="Kitikhun S."/>
            <person name="Charoenyingcharoen P."/>
            <person name="Siriarchawattana P."/>
            <person name="Likhitrattanapisal S."/>
            <person name="Nilsakha T."/>
            <person name="Chanpet A."/>
            <person name="Rattanawaree P."/>
            <person name="Ingsriswang S."/>
        </authorList>
    </citation>
    <scope>NUCLEOTIDE SEQUENCE [LARGE SCALE GENOMIC DNA]</scope>
    <source>
        <strain evidence="2 3">TBRC 17307</strain>
    </source>
</reference>
<dbReference type="EMBL" id="CP132507">
    <property type="protein sequence ID" value="WNO05996.1"/>
    <property type="molecule type" value="Genomic_DNA"/>
</dbReference>
<dbReference type="Proteomes" id="UP001302257">
    <property type="component" value="Chromosome"/>
</dbReference>
<protein>
    <submittedName>
        <fullName evidence="2">Uncharacterized protein</fullName>
    </submittedName>
</protein>
<evidence type="ECO:0000313" key="3">
    <source>
        <dbReference type="Proteomes" id="UP001302257"/>
    </source>
</evidence>
<name>A0ABZ0B2F1_9BURK</name>